<dbReference type="Gene3D" id="1.10.260.40">
    <property type="entry name" value="lambda repressor-like DNA-binding domains"/>
    <property type="match status" value="1"/>
</dbReference>
<dbReference type="PROSITE" id="PS50943">
    <property type="entry name" value="HTH_CROC1"/>
    <property type="match status" value="1"/>
</dbReference>
<evidence type="ECO:0000259" key="2">
    <source>
        <dbReference type="PROSITE" id="PS50943"/>
    </source>
</evidence>
<evidence type="ECO:0000313" key="3">
    <source>
        <dbReference type="EMBL" id="MDH5163361.1"/>
    </source>
</evidence>
<evidence type="ECO:0000256" key="1">
    <source>
        <dbReference type="ARBA" id="ARBA00023125"/>
    </source>
</evidence>
<name>A0AAW6SX19_9BACI</name>
<dbReference type="Proteomes" id="UP001159179">
    <property type="component" value="Unassembled WGS sequence"/>
</dbReference>
<protein>
    <submittedName>
        <fullName evidence="3">Helix-turn-helix transcriptional regulator</fullName>
    </submittedName>
</protein>
<accession>A0AAW6SX19</accession>
<proteinExistence type="predicted"/>
<dbReference type="AlphaFoldDB" id="A0AAW6SX19"/>
<organism evidence="3 4">
    <name type="scientific">Heyndrickxia oleronia</name>
    <dbReference type="NCBI Taxonomy" id="38875"/>
    <lineage>
        <taxon>Bacteria</taxon>
        <taxon>Bacillati</taxon>
        <taxon>Bacillota</taxon>
        <taxon>Bacilli</taxon>
        <taxon>Bacillales</taxon>
        <taxon>Bacillaceae</taxon>
        <taxon>Heyndrickxia</taxon>
    </lineage>
</organism>
<feature type="domain" description="HTH cro/C1-type" evidence="2">
    <location>
        <begin position="34"/>
        <end position="96"/>
    </location>
</feature>
<dbReference type="Pfam" id="PF01381">
    <property type="entry name" value="HTH_3"/>
    <property type="match status" value="1"/>
</dbReference>
<comment type="caution">
    <text evidence="3">The sequence shown here is derived from an EMBL/GenBank/DDBJ whole genome shotgun (WGS) entry which is preliminary data.</text>
</comment>
<evidence type="ECO:0000313" key="4">
    <source>
        <dbReference type="Proteomes" id="UP001159179"/>
    </source>
</evidence>
<reference evidence="3" key="1">
    <citation type="submission" date="2023-03" db="EMBL/GenBank/DDBJ databases">
        <title>Bacterial isolates from washroom surfaces on a university campus.</title>
        <authorList>
            <person name="Holman D.B."/>
            <person name="Gzyl K.E."/>
            <person name="Taheri A.E."/>
        </authorList>
    </citation>
    <scope>NUCLEOTIDE SEQUENCE</scope>
    <source>
        <strain evidence="3">RD03</strain>
    </source>
</reference>
<sequence length="147" mass="17206">MRTNNFSEQDKIIEKDSEVKEHTEDLKKIISIRIKELRKKRNNEDINNKWTQEFVANAIGISRSAYALYETGDNLPSIEVLLKLSELYGGISVDYLLGKQDHPFVDTDDIVNPEYNKFISLLNRLPEDKKEKYIYMLYGVVMKDELD</sequence>
<keyword evidence="1" id="KW-0238">DNA-binding</keyword>
<dbReference type="EMBL" id="JAROYP010000014">
    <property type="protein sequence ID" value="MDH5163361.1"/>
    <property type="molecule type" value="Genomic_DNA"/>
</dbReference>
<dbReference type="PANTHER" id="PTHR46558:SF11">
    <property type="entry name" value="HTH-TYPE TRANSCRIPTIONAL REGULATOR XRE"/>
    <property type="match status" value="1"/>
</dbReference>
<dbReference type="PANTHER" id="PTHR46558">
    <property type="entry name" value="TRACRIPTIONAL REGULATORY PROTEIN-RELATED-RELATED"/>
    <property type="match status" value="1"/>
</dbReference>
<gene>
    <name evidence="3" type="ORF">P5X88_20725</name>
</gene>
<dbReference type="InterPro" id="IPR010982">
    <property type="entry name" value="Lambda_DNA-bd_dom_sf"/>
</dbReference>
<dbReference type="RefSeq" id="WP_058006922.1">
    <property type="nucleotide sequence ID" value="NZ_JAROYP010000014.1"/>
</dbReference>
<dbReference type="SMART" id="SM00530">
    <property type="entry name" value="HTH_XRE"/>
    <property type="match status" value="1"/>
</dbReference>
<dbReference type="GO" id="GO:0003677">
    <property type="term" value="F:DNA binding"/>
    <property type="evidence" value="ECO:0007669"/>
    <property type="project" value="UniProtKB-KW"/>
</dbReference>
<dbReference type="CDD" id="cd00093">
    <property type="entry name" value="HTH_XRE"/>
    <property type="match status" value="1"/>
</dbReference>
<dbReference type="InterPro" id="IPR001387">
    <property type="entry name" value="Cro/C1-type_HTH"/>
</dbReference>
<dbReference type="SUPFAM" id="SSF47413">
    <property type="entry name" value="lambda repressor-like DNA-binding domains"/>
    <property type="match status" value="1"/>
</dbReference>